<sequence>MAWRKKSNVSGNCATHGKDVRWLRRWRRCRRQWERRMTNEKISNSHEGNGSSVPDKTAVVQWNHACSGVRGVSKHTGSNPVHGPSVGWAPSPGATVS</sequence>
<name>A0A5B7K2T1_PORTR</name>
<dbReference type="AlphaFoldDB" id="A0A5B7K2T1"/>
<dbReference type="Proteomes" id="UP000324222">
    <property type="component" value="Unassembled WGS sequence"/>
</dbReference>
<evidence type="ECO:0000256" key="1">
    <source>
        <dbReference type="SAM" id="MobiDB-lite"/>
    </source>
</evidence>
<dbReference type="EMBL" id="VSRR010124725">
    <property type="protein sequence ID" value="MPD00857.1"/>
    <property type="molecule type" value="Genomic_DNA"/>
</dbReference>
<feature type="region of interest" description="Disordered" evidence="1">
    <location>
        <begin position="70"/>
        <end position="97"/>
    </location>
</feature>
<evidence type="ECO:0000313" key="3">
    <source>
        <dbReference type="Proteomes" id="UP000324222"/>
    </source>
</evidence>
<gene>
    <name evidence="2" type="ORF">E2C01_096361</name>
</gene>
<organism evidence="2 3">
    <name type="scientific">Portunus trituberculatus</name>
    <name type="common">Swimming crab</name>
    <name type="synonym">Neptunus trituberculatus</name>
    <dbReference type="NCBI Taxonomy" id="210409"/>
    <lineage>
        <taxon>Eukaryota</taxon>
        <taxon>Metazoa</taxon>
        <taxon>Ecdysozoa</taxon>
        <taxon>Arthropoda</taxon>
        <taxon>Crustacea</taxon>
        <taxon>Multicrustacea</taxon>
        <taxon>Malacostraca</taxon>
        <taxon>Eumalacostraca</taxon>
        <taxon>Eucarida</taxon>
        <taxon>Decapoda</taxon>
        <taxon>Pleocyemata</taxon>
        <taxon>Brachyura</taxon>
        <taxon>Eubrachyura</taxon>
        <taxon>Portunoidea</taxon>
        <taxon>Portunidae</taxon>
        <taxon>Portuninae</taxon>
        <taxon>Portunus</taxon>
    </lineage>
</organism>
<keyword evidence="3" id="KW-1185">Reference proteome</keyword>
<comment type="caution">
    <text evidence="2">The sequence shown here is derived from an EMBL/GenBank/DDBJ whole genome shotgun (WGS) entry which is preliminary data.</text>
</comment>
<reference evidence="2 3" key="1">
    <citation type="submission" date="2019-05" db="EMBL/GenBank/DDBJ databases">
        <title>Another draft genome of Portunus trituberculatus and its Hox gene families provides insights of decapod evolution.</title>
        <authorList>
            <person name="Jeong J.-H."/>
            <person name="Song I."/>
            <person name="Kim S."/>
            <person name="Choi T."/>
            <person name="Kim D."/>
            <person name="Ryu S."/>
            <person name="Kim W."/>
        </authorList>
    </citation>
    <scope>NUCLEOTIDE SEQUENCE [LARGE SCALE GENOMIC DNA]</scope>
    <source>
        <tissue evidence="2">Muscle</tissue>
    </source>
</reference>
<accession>A0A5B7K2T1</accession>
<evidence type="ECO:0000313" key="2">
    <source>
        <dbReference type="EMBL" id="MPD00857.1"/>
    </source>
</evidence>
<proteinExistence type="predicted"/>
<protein>
    <submittedName>
        <fullName evidence="2">Uncharacterized protein</fullName>
    </submittedName>
</protein>